<feature type="region of interest" description="Disordered" evidence="4">
    <location>
        <begin position="32"/>
        <end position="68"/>
    </location>
</feature>
<feature type="binding site" evidence="3">
    <location>
        <position position="129"/>
    </location>
    <ligand>
        <name>Mn(2+)</name>
        <dbReference type="ChEBI" id="CHEBI:29035"/>
        <label>1</label>
    </ligand>
</feature>
<evidence type="ECO:0000256" key="1">
    <source>
        <dbReference type="ARBA" id="ARBA00022723"/>
    </source>
</evidence>
<dbReference type="InterPro" id="IPR011051">
    <property type="entry name" value="RmlC_Cupin_sf"/>
</dbReference>
<dbReference type="CDD" id="cd20305">
    <property type="entry name" value="cupin_OxDC_C"/>
    <property type="match status" value="1"/>
</dbReference>
<feature type="binding site" evidence="3">
    <location>
        <position position="125"/>
    </location>
    <ligand>
        <name>Mn(2+)</name>
        <dbReference type="ChEBI" id="CHEBI:29035"/>
        <label>1</label>
    </ligand>
</feature>
<dbReference type="AlphaFoldDB" id="A0A0A1V949"/>
<feature type="binding site" evidence="3">
    <location>
        <position position="310"/>
    </location>
    <ligand>
        <name>Mn(2+)</name>
        <dbReference type="ChEBI" id="CHEBI:29035"/>
        <label>2</label>
    </ligand>
</feature>
<accession>A0A0A1V949</accession>
<evidence type="ECO:0000256" key="3">
    <source>
        <dbReference type="PIRSR" id="PIRSR617774-2"/>
    </source>
</evidence>
<evidence type="ECO:0000259" key="6">
    <source>
        <dbReference type="SMART" id="SM00835"/>
    </source>
</evidence>
<evidence type="ECO:0000313" key="8">
    <source>
        <dbReference type="Proteomes" id="UP000030151"/>
    </source>
</evidence>
<name>A0A0A1V949_9HYPO</name>
<feature type="domain" description="Cupin type-1" evidence="6">
    <location>
        <begin position="257"/>
        <end position="400"/>
    </location>
</feature>
<dbReference type="PANTHER" id="PTHR35848">
    <property type="entry name" value="OXALATE-BINDING PROTEIN"/>
    <property type="match status" value="1"/>
</dbReference>
<dbReference type="Gene3D" id="2.60.120.10">
    <property type="entry name" value="Jelly Rolls"/>
    <property type="match status" value="2"/>
</dbReference>
<dbReference type="NCBIfam" id="TIGR03404">
    <property type="entry name" value="bicupin_oxalic"/>
    <property type="match status" value="1"/>
</dbReference>
<feature type="binding site" evidence="3">
    <location>
        <position position="305"/>
    </location>
    <ligand>
        <name>Mn(2+)</name>
        <dbReference type="ChEBI" id="CHEBI:29035"/>
        <label>2</label>
    </ligand>
</feature>
<reference evidence="7 8" key="1">
    <citation type="submission" date="2014-02" db="EMBL/GenBank/DDBJ databases">
        <title>The genome sequence of the entomopathogenic fungus Metarhizium robertsii ARSEF 2575.</title>
        <authorList>
            <person name="Giuliano Garisto Donzelli B."/>
            <person name="Roe B.A."/>
            <person name="Macmil S.L."/>
            <person name="Krasnoff S.B."/>
            <person name="Gibson D.M."/>
        </authorList>
    </citation>
    <scope>NUCLEOTIDE SEQUENCE [LARGE SCALE GENOMIC DNA]</scope>
    <source>
        <strain evidence="7 8">ARSEF 2575</strain>
    </source>
</reference>
<dbReference type="GO" id="GO:0046872">
    <property type="term" value="F:metal ion binding"/>
    <property type="evidence" value="ECO:0007669"/>
    <property type="project" value="UniProtKB-KW"/>
</dbReference>
<comment type="cofactor">
    <cofactor evidence="3">
        <name>Mn(2+)</name>
        <dbReference type="ChEBI" id="CHEBI:29035"/>
    </cofactor>
    <text evidence="3">Binds 2 manganese ions per subunit.</text>
</comment>
<dbReference type="GO" id="GO:0033609">
    <property type="term" value="P:oxalate metabolic process"/>
    <property type="evidence" value="ECO:0007669"/>
    <property type="project" value="InterPro"/>
</dbReference>
<feature type="signal peptide" evidence="5">
    <location>
        <begin position="1"/>
        <end position="20"/>
    </location>
</feature>
<dbReference type="Pfam" id="PF00190">
    <property type="entry name" value="Cupin_1"/>
    <property type="match status" value="2"/>
</dbReference>
<organism evidence="7 8">
    <name type="scientific">Metarhizium robertsii</name>
    <dbReference type="NCBI Taxonomy" id="568076"/>
    <lineage>
        <taxon>Eukaryota</taxon>
        <taxon>Fungi</taxon>
        <taxon>Dikarya</taxon>
        <taxon>Ascomycota</taxon>
        <taxon>Pezizomycotina</taxon>
        <taxon>Sordariomycetes</taxon>
        <taxon>Hypocreomycetidae</taxon>
        <taxon>Hypocreales</taxon>
        <taxon>Clavicipitaceae</taxon>
        <taxon>Metarhizium</taxon>
    </lineage>
</organism>
<dbReference type="InterPro" id="IPR014710">
    <property type="entry name" value="RmlC-like_jellyroll"/>
</dbReference>
<protein>
    <submittedName>
        <fullName evidence="7">Bicupin domain protein</fullName>
    </submittedName>
</protein>
<dbReference type="SUPFAM" id="SSF51182">
    <property type="entry name" value="RmlC-like cupins"/>
    <property type="match status" value="1"/>
</dbReference>
<keyword evidence="5" id="KW-0732">Signal</keyword>
<feature type="active site" description="Proton donor" evidence="2">
    <location>
        <position position="364"/>
    </location>
</feature>
<dbReference type="CDD" id="cd20304">
    <property type="entry name" value="cupin_OxDC_N"/>
    <property type="match status" value="1"/>
</dbReference>
<dbReference type="EMBL" id="JELW01000001">
    <property type="protein sequence ID" value="EXV06068.1"/>
    <property type="molecule type" value="Genomic_DNA"/>
</dbReference>
<dbReference type="InterPro" id="IPR006045">
    <property type="entry name" value="Cupin_1"/>
</dbReference>
<feature type="compositionally biased region" description="Polar residues" evidence="4">
    <location>
        <begin position="59"/>
        <end position="68"/>
    </location>
</feature>
<proteinExistence type="predicted"/>
<dbReference type="InterPro" id="IPR051610">
    <property type="entry name" value="GPI/OXD"/>
</dbReference>
<keyword evidence="3" id="KW-0464">Manganese</keyword>
<dbReference type="OrthoDB" id="10263073at2759"/>
<feature type="chain" id="PRO_5001981234" evidence="5">
    <location>
        <begin position="21"/>
        <end position="411"/>
    </location>
</feature>
<evidence type="ECO:0000256" key="4">
    <source>
        <dbReference type="SAM" id="MobiDB-lite"/>
    </source>
</evidence>
<feature type="domain" description="Cupin type-1" evidence="6">
    <location>
        <begin position="78"/>
        <end position="221"/>
    </location>
</feature>
<sequence length="411" mass="45552">MKFTSVTALVASYLAASALAAPRLESRDEDKFAQGLPISKTGKGGPISGGTNHELDLQNPDNLGRQSTDNGIVPNLKWSFSDSKTRILKGGWVREQVVQDLPQSHDISGAQQHLKKGAIRELHWHRVAEWGFVYTGRVLVSAVDENGIYQAEELNYGDIWYFPKGVAHTVQGLEDENEFLLVFDEGDFDKVGTTFNIDDWLAHTPKDILAKNFGVPESVFDNIPTPNPYILNATVSEKNVTGAVTPVASGNSSFVYRTLEHPAEKIGGQGGVFRKIDSTNFPISKTIAATFVTLKPGGLRELHWHPNAEEWLYFHQGTARATAFIGNANARTFDFRAGDTAVFPDNSGHYIENTSKTEDLIWIEIYKSDRVADIPLTQWLALTPPDVVSQALKVPIEFVEKLKKEKQVFVE</sequence>
<dbReference type="eggNOG" id="ENOG502RJG4">
    <property type="taxonomic scope" value="Eukaryota"/>
</dbReference>
<keyword evidence="1 3" id="KW-0479">Metal-binding</keyword>
<feature type="binding site" evidence="3">
    <location>
        <position position="303"/>
    </location>
    <ligand>
        <name>Mn(2+)</name>
        <dbReference type="ChEBI" id="CHEBI:29035"/>
        <label>2</label>
    </ligand>
</feature>
<evidence type="ECO:0000313" key="7">
    <source>
        <dbReference type="EMBL" id="EXV06068.1"/>
    </source>
</evidence>
<dbReference type="PANTHER" id="PTHR35848:SF9">
    <property type="entry name" value="SLL1358 PROTEIN"/>
    <property type="match status" value="1"/>
</dbReference>
<dbReference type="SMART" id="SM00835">
    <property type="entry name" value="Cupin_1"/>
    <property type="match status" value="2"/>
</dbReference>
<feature type="binding site" evidence="3">
    <location>
        <position position="123"/>
    </location>
    <ligand>
        <name>Mn(2+)</name>
        <dbReference type="ChEBI" id="CHEBI:29035"/>
        <label>1</label>
    </ligand>
</feature>
<evidence type="ECO:0000256" key="5">
    <source>
        <dbReference type="SAM" id="SignalP"/>
    </source>
</evidence>
<dbReference type="HOGENOM" id="CLU_030515_2_1_1"/>
<feature type="binding site" evidence="3">
    <location>
        <position position="168"/>
    </location>
    <ligand>
        <name>Mn(2+)</name>
        <dbReference type="ChEBI" id="CHEBI:29035"/>
        <label>1</label>
    </ligand>
</feature>
<feature type="binding site" evidence="3">
    <location>
        <position position="349"/>
    </location>
    <ligand>
        <name>Mn(2+)</name>
        <dbReference type="ChEBI" id="CHEBI:29035"/>
        <label>2</label>
    </ligand>
</feature>
<evidence type="ECO:0000256" key="2">
    <source>
        <dbReference type="PIRSR" id="PIRSR617774-1"/>
    </source>
</evidence>
<comment type="caution">
    <text evidence="7">The sequence shown here is derived from an EMBL/GenBank/DDBJ whole genome shotgun (WGS) entry which is preliminary data.</text>
</comment>
<dbReference type="InterPro" id="IPR017774">
    <property type="entry name" value="Bicupin_oxalate_deCO2ase/Oxase"/>
</dbReference>
<dbReference type="Proteomes" id="UP000030151">
    <property type="component" value="Unassembled WGS sequence"/>
</dbReference>
<gene>
    <name evidence="7" type="ORF">X797_000786</name>
</gene>